<feature type="domain" description="D-glucuronyl C5-epimerase C-terminal" evidence="1">
    <location>
        <begin position="284"/>
        <end position="326"/>
    </location>
</feature>
<dbReference type="InterPro" id="IPR012341">
    <property type="entry name" value="6hp_glycosidase-like_sf"/>
</dbReference>
<comment type="caution">
    <text evidence="2">The sequence shown here is derived from an EMBL/GenBank/DDBJ whole genome shotgun (WGS) entry which is preliminary data.</text>
</comment>
<sequence length="630" mass="74260">MDFKIQNDNARDFYKQDFSIINNFLNEVRNALLQKSPLECDFLALEKFIGFIPSKTFINISLFQSNTKMIRFGSKRATLKTATERIVEMLKQNKNFTNFEIDNPEKCRIMLEYSISHKELSYNKIQSAKFNSLRFEIGIDGIEINDGKKSYYYMPTDAIVQSHMTYRNALDSLLRKTPVAKESNKFSQRVKLLGQKKDWKFYLFNTRAFISYKNECLPLYRANVMYNQFDFDILLEQFKDGANWLIKNMQDDGRFLYYYDCTTDSTKDHEHPTRPENNRYYNDLRHCGGAITLIRAYSLTADEKYIKAAKRAIDFTLTTAKEHDTQFGKGYHAYYNKKSKLGGSGMALVMMMQYRIVTGDKTYDEYIKGFSRHLISRLTPEGEFLGYYIHPSYNDGKPLLNMSDKERMETFSFYYPGEALLGLGLFANHFKDDSELEKIVVEKTKTAMDWIVNERPKRYRHLFTALPSDAWLMQAIEEWYDYPDFIKECHLNFVYGDAKEMMKRMYKKDDSPYIDYEGGMYYEYGDHYYPDGARCEGLIASYYLAKKTGETALAAEILNHCKKAAKCQFHLFNSEKSNFAHKNREKSEGSIRFKATRQWVRVDSIQHVACFFIRLYWTQHEMKIKSFLDK</sequence>
<proteinExistence type="predicted"/>
<dbReference type="GO" id="GO:0005975">
    <property type="term" value="P:carbohydrate metabolic process"/>
    <property type="evidence" value="ECO:0007669"/>
    <property type="project" value="InterPro"/>
</dbReference>
<name>A0A9D1FI81_9BACT</name>
<dbReference type="InterPro" id="IPR008928">
    <property type="entry name" value="6-hairpin_glycosidase_sf"/>
</dbReference>
<gene>
    <name evidence="2" type="ORF">IAA86_04180</name>
</gene>
<protein>
    <submittedName>
        <fullName evidence="2">Protein containing Six-hairpin glycosidase-like domain protein</fullName>
    </submittedName>
</protein>
<keyword evidence="2" id="KW-0378">Hydrolase</keyword>
<dbReference type="EMBL" id="DVJQ01000035">
    <property type="protein sequence ID" value="HIS74203.1"/>
    <property type="molecule type" value="Genomic_DNA"/>
</dbReference>
<dbReference type="AlphaFoldDB" id="A0A9D1FI81"/>
<evidence type="ECO:0000259" key="1">
    <source>
        <dbReference type="Pfam" id="PF06662"/>
    </source>
</evidence>
<reference evidence="2" key="2">
    <citation type="journal article" date="2021" name="PeerJ">
        <title>Extensive microbial diversity within the chicken gut microbiome revealed by metagenomics and culture.</title>
        <authorList>
            <person name="Gilroy R."/>
            <person name="Ravi A."/>
            <person name="Getino M."/>
            <person name="Pursley I."/>
            <person name="Horton D.L."/>
            <person name="Alikhan N.F."/>
            <person name="Baker D."/>
            <person name="Gharbi K."/>
            <person name="Hall N."/>
            <person name="Watson M."/>
            <person name="Adriaenssens E.M."/>
            <person name="Foster-Nyarko E."/>
            <person name="Jarju S."/>
            <person name="Secka A."/>
            <person name="Antonio M."/>
            <person name="Oren A."/>
            <person name="Chaudhuri R.R."/>
            <person name="La Ragione R."/>
            <person name="Hildebrand F."/>
            <person name="Pallen M.J."/>
        </authorList>
    </citation>
    <scope>NUCLEOTIDE SEQUENCE</scope>
    <source>
        <strain evidence="2">CHK152-2871</strain>
    </source>
</reference>
<reference evidence="2" key="1">
    <citation type="submission" date="2020-10" db="EMBL/GenBank/DDBJ databases">
        <authorList>
            <person name="Gilroy R."/>
        </authorList>
    </citation>
    <scope>NUCLEOTIDE SEQUENCE</scope>
    <source>
        <strain evidence="2">CHK152-2871</strain>
    </source>
</reference>
<dbReference type="GO" id="GO:0016798">
    <property type="term" value="F:hydrolase activity, acting on glycosyl bonds"/>
    <property type="evidence" value="ECO:0007669"/>
    <property type="project" value="UniProtKB-KW"/>
</dbReference>
<organism evidence="2 3">
    <name type="scientific">Candidatus Galligastranaerophilus intestinavium</name>
    <dbReference type="NCBI Taxonomy" id="2840836"/>
    <lineage>
        <taxon>Bacteria</taxon>
        <taxon>Candidatus Galligastranaerophilus</taxon>
    </lineage>
</organism>
<keyword evidence="2" id="KW-0326">Glycosidase</keyword>
<dbReference type="Pfam" id="PF06662">
    <property type="entry name" value="C5-epim_C"/>
    <property type="match status" value="1"/>
</dbReference>
<dbReference type="Proteomes" id="UP000886865">
    <property type="component" value="Unassembled WGS sequence"/>
</dbReference>
<evidence type="ECO:0000313" key="3">
    <source>
        <dbReference type="Proteomes" id="UP000886865"/>
    </source>
</evidence>
<evidence type="ECO:0000313" key="2">
    <source>
        <dbReference type="EMBL" id="HIS74203.1"/>
    </source>
</evidence>
<dbReference type="SUPFAM" id="SSF48208">
    <property type="entry name" value="Six-hairpin glycosidases"/>
    <property type="match status" value="1"/>
</dbReference>
<dbReference type="InterPro" id="IPR010598">
    <property type="entry name" value="C5-epim_C"/>
</dbReference>
<dbReference type="Gene3D" id="1.50.10.10">
    <property type="match status" value="1"/>
</dbReference>
<accession>A0A9D1FI81</accession>